<protein>
    <submittedName>
        <fullName evidence="2">Uncharacterized protein</fullName>
    </submittedName>
</protein>
<dbReference type="EMBL" id="KE346382">
    <property type="protein sequence ID" value="KJE98302.1"/>
    <property type="molecule type" value="Genomic_DNA"/>
</dbReference>
<reference evidence="3" key="1">
    <citation type="submission" date="2011-02" db="EMBL/GenBank/DDBJ databases">
        <title>The Genome Sequence of Capsaspora owczarzaki ATCC 30864.</title>
        <authorList>
            <person name="Russ C."/>
            <person name="Cuomo C."/>
            <person name="Burger G."/>
            <person name="Gray M.W."/>
            <person name="Holland P.W.H."/>
            <person name="King N."/>
            <person name="Lang F.B.F."/>
            <person name="Roger A.J."/>
            <person name="Ruiz-Trillo I."/>
            <person name="Young S.K."/>
            <person name="Zeng Q."/>
            <person name="Gargeya S."/>
            <person name="Alvarado L."/>
            <person name="Berlin A."/>
            <person name="Chapman S.B."/>
            <person name="Chen Z."/>
            <person name="Freedman E."/>
            <person name="Gellesch M."/>
            <person name="Goldberg J."/>
            <person name="Griggs A."/>
            <person name="Gujja S."/>
            <person name="Heilman E."/>
            <person name="Heiman D."/>
            <person name="Howarth C."/>
            <person name="Mehta T."/>
            <person name="Neiman D."/>
            <person name="Pearson M."/>
            <person name="Roberts A."/>
            <person name="Saif S."/>
            <person name="Shea T."/>
            <person name="Shenoy N."/>
            <person name="Sisk P."/>
            <person name="Stolte C."/>
            <person name="Sykes S."/>
            <person name="White J."/>
            <person name="Yandava C."/>
            <person name="Haas B."/>
            <person name="Nusbaum C."/>
            <person name="Birren B."/>
        </authorList>
    </citation>
    <scope>NUCLEOTIDE SEQUENCE</scope>
    <source>
        <strain evidence="3">ATCC 30864</strain>
    </source>
</reference>
<dbReference type="Proteomes" id="UP000008743">
    <property type="component" value="Unassembled WGS sequence"/>
</dbReference>
<dbReference type="InterPro" id="IPR036770">
    <property type="entry name" value="Ankyrin_rpt-contain_sf"/>
</dbReference>
<evidence type="ECO:0000256" key="1">
    <source>
        <dbReference type="SAM" id="MobiDB-lite"/>
    </source>
</evidence>
<dbReference type="InParanoid" id="A0A0D2W1T2"/>
<feature type="region of interest" description="Disordered" evidence="1">
    <location>
        <begin position="122"/>
        <end position="152"/>
    </location>
</feature>
<dbReference type="Gene3D" id="1.25.40.20">
    <property type="entry name" value="Ankyrin repeat-containing domain"/>
    <property type="match status" value="1"/>
</dbReference>
<evidence type="ECO:0000313" key="3">
    <source>
        <dbReference type="Proteomes" id="UP000008743"/>
    </source>
</evidence>
<organism evidence="2 3">
    <name type="scientific">Capsaspora owczarzaki (strain ATCC 30864)</name>
    <dbReference type="NCBI Taxonomy" id="595528"/>
    <lineage>
        <taxon>Eukaryota</taxon>
        <taxon>Filasterea</taxon>
        <taxon>Capsaspora</taxon>
    </lineage>
</organism>
<evidence type="ECO:0000313" key="2">
    <source>
        <dbReference type="EMBL" id="KJE98302.1"/>
    </source>
</evidence>
<keyword evidence="3" id="KW-1185">Reference proteome</keyword>
<dbReference type="RefSeq" id="XP_011270921.1">
    <property type="nucleotide sequence ID" value="XM_011272619.1"/>
</dbReference>
<dbReference type="AlphaFoldDB" id="A0A0D2W1T2"/>
<gene>
    <name evidence="2" type="ORF">CAOG_009204</name>
</gene>
<dbReference type="SUPFAM" id="SSF48403">
    <property type="entry name" value="Ankyrin repeat"/>
    <property type="match status" value="1"/>
</dbReference>
<feature type="compositionally biased region" description="Low complexity" evidence="1">
    <location>
        <begin position="122"/>
        <end position="144"/>
    </location>
</feature>
<proteinExistence type="predicted"/>
<accession>A0A0D2W1T2</accession>
<sequence length="882" mass="97877">MVEDRRQSLWRPYPVARLPQLTAHIVEDHPTPGCATVTLTSSDEAAVPSSSFVADFATLAKCERGRKCLASIQTMLLENQPAHLQLLFRVMADSPHKTSYAAWVATGEAILADMDAASAASASSSTTTTAQETQAQGTQAQGTQPLPQLDTPSPAVVAASLATPTTELLAASPTSWYPHSRTLIRVKRPGEFLLSKNHGNWDDGIERSYADLALMALRVLAYYWHAGRLPFDRYLIQTADVPTQMMLLGRDVAPKQMLAEIVEGLNQLGLPLDEGMIDGTNEAHDAYALPHLRLYPRFDWDEWQTYQLTCPLLVRHLFLAVWHGDIPSLRQKLGELSTFVDSGAPLRQALPNLPFQSKSDIPAAEVLSIIVQRVCFDDTPLDERSRRWWYYLPRSKTDADRTLASVLTGELLTSCISRCQSHVTLLHLAVLRRHADVIRILVTECGMPVELGLWAAVRYGLVDMARLMVELGATPTRFLLDGVVRNLDCDMLRFLVAAGGVVTARELTVYTLEHDIPRADFLQALLELGAPIDAQVPARYYNPTSGQSTRPHLVDLLPRLAAKSTRIVPLLLSYGVRRGARAALQHALLARDLEVFRLLLQSIPVSELDMHLWVELIPRRLPEASRPISPGETTRFILAVVESGLPLPSALLAADGTEFDLFANRESNDLAGLSDAENSIYRSAQFAAGFVARSEDPAAIRMLIDHGNGAPWLLLLCASVRLERPDQFVCQNVELLIYALSRLEHDAAALVSELCLLETACELRSASCVLLLRLLGIPVNYSREELLARFRAAVARQRRRDMKCGVPERPVTEMLMEPWAQVWIAMLTPPKMSLLNSARRALFRAPQPLRRFLYDDAQHTFGDLYEPIPPSSELLAEARVDV</sequence>
<name>A0A0D2W1T2_CAPO3</name>
<dbReference type="PhylomeDB" id="A0A0D2W1T2"/>